<keyword evidence="2" id="KW-1185">Reference proteome</keyword>
<evidence type="ECO:0000313" key="1">
    <source>
        <dbReference type="EMBL" id="KAH3746313.1"/>
    </source>
</evidence>
<accession>A0A9D4DC59</accession>
<protein>
    <submittedName>
        <fullName evidence="1">Uncharacterized protein</fullName>
    </submittedName>
</protein>
<dbReference type="OrthoDB" id="10613864at2759"/>
<evidence type="ECO:0000313" key="2">
    <source>
        <dbReference type="Proteomes" id="UP000828390"/>
    </source>
</evidence>
<dbReference type="Proteomes" id="UP000828390">
    <property type="component" value="Unassembled WGS sequence"/>
</dbReference>
<reference evidence="1" key="2">
    <citation type="submission" date="2020-11" db="EMBL/GenBank/DDBJ databases">
        <authorList>
            <person name="McCartney M.A."/>
            <person name="Auch B."/>
            <person name="Kono T."/>
            <person name="Mallez S."/>
            <person name="Becker A."/>
            <person name="Gohl D.M."/>
            <person name="Silverstein K.A.T."/>
            <person name="Koren S."/>
            <person name="Bechman K.B."/>
            <person name="Herman A."/>
            <person name="Abrahante J.E."/>
            <person name="Garbe J."/>
        </authorList>
    </citation>
    <scope>NUCLEOTIDE SEQUENCE</scope>
    <source>
        <strain evidence="1">Duluth1</strain>
        <tissue evidence="1">Whole animal</tissue>
    </source>
</reference>
<sequence>MRNSYINPIVCHTCGNTIKPFINENWGAILVSGYDKTDEQGGEEGANVFHEDIVKFKDVITSKVLPAMCLSEENVIIVPGDDANSRQTIDNQIDEAFTVLEQKDIRTLLFVYSGHNNMERGFQIDKNKYYPISTLRTRLNTLKQSVGKLEKVIAIVDCCEPQLLDLDKSIKVIQLNATGQTEEAEATRGQGSQFLSYIIQAFTASANGGKCKHPGCACIEHLKPGFITVEDLWNYVDEHRKNGNMFGNGPSKNMQGIDWKNTIIAYNYDFEVQFKFTIDWPGNSIKVPVCVSPNMATSFFALKEILADEVIKHVYGFNTNDCGIKSELADILSIEIDTGPKLYNVEEIDNEKKLLLAWNSKRTLRCTPRRLHNIDTAKAVGLFLKDSTKVHTKHLECNIQQPFSLHDLEMFIDMLEHMETNSLDESFKEYTDALDIIIHRNKETQLQDNDLQVSFFDLPDNYTFVYMKFVPKLQVSSMQN</sequence>
<name>A0A9D4DC59_DREPO</name>
<comment type="caution">
    <text evidence="1">The sequence shown here is derived from an EMBL/GenBank/DDBJ whole genome shotgun (WGS) entry which is preliminary data.</text>
</comment>
<dbReference type="AlphaFoldDB" id="A0A9D4DC59"/>
<dbReference type="EMBL" id="JAIWYP010000010">
    <property type="protein sequence ID" value="KAH3746313.1"/>
    <property type="molecule type" value="Genomic_DNA"/>
</dbReference>
<proteinExistence type="predicted"/>
<gene>
    <name evidence="1" type="ORF">DPMN_180720</name>
</gene>
<reference evidence="1" key="1">
    <citation type="journal article" date="2019" name="bioRxiv">
        <title>The Genome of the Zebra Mussel, Dreissena polymorpha: A Resource for Invasive Species Research.</title>
        <authorList>
            <person name="McCartney M.A."/>
            <person name="Auch B."/>
            <person name="Kono T."/>
            <person name="Mallez S."/>
            <person name="Zhang Y."/>
            <person name="Obille A."/>
            <person name="Becker A."/>
            <person name="Abrahante J.E."/>
            <person name="Garbe J."/>
            <person name="Badalamenti J.P."/>
            <person name="Herman A."/>
            <person name="Mangelson H."/>
            <person name="Liachko I."/>
            <person name="Sullivan S."/>
            <person name="Sone E.D."/>
            <person name="Koren S."/>
            <person name="Silverstein K.A.T."/>
            <person name="Beckman K.B."/>
            <person name="Gohl D.M."/>
        </authorList>
    </citation>
    <scope>NUCLEOTIDE SEQUENCE</scope>
    <source>
        <strain evidence="1">Duluth1</strain>
        <tissue evidence="1">Whole animal</tissue>
    </source>
</reference>
<organism evidence="1 2">
    <name type="scientific">Dreissena polymorpha</name>
    <name type="common">Zebra mussel</name>
    <name type="synonym">Mytilus polymorpha</name>
    <dbReference type="NCBI Taxonomy" id="45954"/>
    <lineage>
        <taxon>Eukaryota</taxon>
        <taxon>Metazoa</taxon>
        <taxon>Spiralia</taxon>
        <taxon>Lophotrochozoa</taxon>
        <taxon>Mollusca</taxon>
        <taxon>Bivalvia</taxon>
        <taxon>Autobranchia</taxon>
        <taxon>Heteroconchia</taxon>
        <taxon>Euheterodonta</taxon>
        <taxon>Imparidentia</taxon>
        <taxon>Neoheterodontei</taxon>
        <taxon>Myida</taxon>
        <taxon>Dreissenoidea</taxon>
        <taxon>Dreissenidae</taxon>
        <taxon>Dreissena</taxon>
    </lineage>
</organism>